<comment type="similarity">
    <text evidence="1">Belongs to the cAMP-dependent kinase regulatory chain family.</text>
</comment>
<dbReference type="InterPro" id="IPR050503">
    <property type="entry name" value="cAMP-dep_PK_reg_su-like"/>
</dbReference>
<evidence type="ECO:0000256" key="5">
    <source>
        <dbReference type="ARBA" id="ARBA00022741"/>
    </source>
</evidence>
<dbReference type="EMBL" id="CAJDYZ010011130">
    <property type="protein sequence ID" value="CAD1478949.1"/>
    <property type="molecule type" value="Genomic_DNA"/>
</dbReference>
<evidence type="ECO:0000256" key="2">
    <source>
        <dbReference type="ARBA" id="ARBA00022553"/>
    </source>
</evidence>
<dbReference type="Proteomes" id="UP000752696">
    <property type="component" value="Unassembled WGS sequence"/>
</dbReference>
<feature type="non-terminal residue" evidence="9">
    <location>
        <position position="1"/>
    </location>
</feature>
<keyword evidence="2" id="KW-0597">Phosphoprotein</keyword>
<dbReference type="GO" id="GO:0004862">
    <property type="term" value="F:cAMP-dependent protein kinase inhibitor activity"/>
    <property type="evidence" value="ECO:0007669"/>
    <property type="project" value="TreeGrafter"/>
</dbReference>
<dbReference type="InterPro" id="IPR000595">
    <property type="entry name" value="cNMP-bd_dom"/>
</dbReference>
<dbReference type="FunFam" id="2.60.120.10:FF:000108">
    <property type="entry name" value="cAMP-dependent protein kinase type II regulatory subunit"/>
    <property type="match status" value="1"/>
</dbReference>
<dbReference type="PANTHER" id="PTHR11635:SF152">
    <property type="entry name" value="CAMP-DEPENDENT PROTEIN KINASE TYPE I REGULATORY SUBUNIT-RELATED"/>
    <property type="match status" value="1"/>
</dbReference>
<accession>A0A6V7HFL9</accession>
<evidence type="ECO:0000256" key="4">
    <source>
        <dbReference type="ARBA" id="ARBA00022737"/>
    </source>
</evidence>
<evidence type="ECO:0000256" key="7">
    <source>
        <dbReference type="PIRSR" id="PIRSR000548-1"/>
    </source>
</evidence>
<protein>
    <recommendedName>
        <fullName evidence="8">Cyclic nucleotide-binding domain-containing protein</fullName>
    </recommendedName>
</protein>
<keyword evidence="5 7" id="KW-0547">Nucleotide-binding</keyword>
<dbReference type="InterPro" id="IPR012198">
    <property type="entry name" value="cAMP_dep_PK_reg_su"/>
</dbReference>
<dbReference type="PIRSF" id="PIRSF000548">
    <property type="entry name" value="PK_regulatory"/>
    <property type="match status" value="1"/>
</dbReference>
<evidence type="ECO:0000259" key="8">
    <source>
        <dbReference type="PROSITE" id="PS50042"/>
    </source>
</evidence>
<feature type="binding site" evidence="7">
    <location>
        <position position="231"/>
    </location>
    <ligand>
        <name>3',5'-cyclic AMP</name>
        <dbReference type="ChEBI" id="CHEBI:58165"/>
        <label>2</label>
    </ligand>
</feature>
<name>A0A6V7HFL9_9HYME</name>
<keyword evidence="3 7" id="KW-0116">cAMP-binding</keyword>
<dbReference type="GO" id="GO:0034236">
    <property type="term" value="F:protein kinase A catalytic subunit binding"/>
    <property type="evidence" value="ECO:0007669"/>
    <property type="project" value="TreeGrafter"/>
</dbReference>
<evidence type="ECO:0000313" key="9">
    <source>
        <dbReference type="EMBL" id="CAD1478949.1"/>
    </source>
</evidence>
<comment type="caution">
    <text evidence="9">The sequence shown here is derived from an EMBL/GenBank/DDBJ whole genome shotgun (WGS) entry which is preliminary data.</text>
</comment>
<reference evidence="9" key="1">
    <citation type="submission" date="2020-07" db="EMBL/GenBank/DDBJ databases">
        <authorList>
            <person name="Nazaruddin N."/>
        </authorList>
    </citation>
    <scope>NUCLEOTIDE SEQUENCE</scope>
</reference>
<dbReference type="AlphaFoldDB" id="A0A6V7HFL9"/>
<keyword evidence="4" id="KW-0677">Repeat</keyword>
<dbReference type="PANTHER" id="PTHR11635">
    <property type="entry name" value="CAMP-DEPENDENT PROTEIN KINASE REGULATORY CHAIN"/>
    <property type="match status" value="1"/>
</dbReference>
<proteinExistence type="inferred from homology"/>
<dbReference type="PROSITE" id="PS50042">
    <property type="entry name" value="CNMP_BINDING_3"/>
    <property type="match status" value="2"/>
</dbReference>
<dbReference type="CDD" id="cd00038">
    <property type="entry name" value="CAP_ED"/>
    <property type="match status" value="2"/>
</dbReference>
<dbReference type="PRINTS" id="PR00103">
    <property type="entry name" value="CAMPKINASE"/>
</dbReference>
<evidence type="ECO:0000256" key="6">
    <source>
        <dbReference type="ARBA" id="ARBA00023149"/>
    </source>
</evidence>
<keyword evidence="10" id="KW-1185">Reference proteome</keyword>
<feature type="binding site" evidence="7">
    <location>
        <position position="222"/>
    </location>
    <ligand>
        <name>3',5'-cyclic AMP</name>
        <dbReference type="ChEBI" id="CHEBI:58165"/>
        <label>2</label>
    </ligand>
</feature>
<dbReference type="GO" id="GO:0005952">
    <property type="term" value="C:cAMP-dependent protein kinase complex"/>
    <property type="evidence" value="ECO:0007669"/>
    <property type="project" value="InterPro"/>
</dbReference>
<dbReference type="InterPro" id="IPR018490">
    <property type="entry name" value="cNMP-bd_dom_sf"/>
</dbReference>
<dbReference type="InterPro" id="IPR018488">
    <property type="entry name" value="cNMP-bd_CS"/>
</dbReference>
<dbReference type="PROSITE" id="PS00889">
    <property type="entry name" value="CNMP_BINDING_2"/>
    <property type="match status" value="2"/>
</dbReference>
<evidence type="ECO:0000256" key="1">
    <source>
        <dbReference type="ARBA" id="ARBA00005753"/>
    </source>
</evidence>
<organism evidence="9 10">
    <name type="scientific">Heterotrigona itama</name>
    <dbReference type="NCBI Taxonomy" id="395501"/>
    <lineage>
        <taxon>Eukaryota</taxon>
        <taxon>Metazoa</taxon>
        <taxon>Ecdysozoa</taxon>
        <taxon>Arthropoda</taxon>
        <taxon>Hexapoda</taxon>
        <taxon>Insecta</taxon>
        <taxon>Pterygota</taxon>
        <taxon>Neoptera</taxon>
        <taxon>Endopterygota</taxon>
        <taxon>Hymenoptera</taxon>
        <taxon>Apocrita</taxon>
        <taxon>Aculeata</taxon>
        <taxon>Apoidea</taxon>
        <taxon>Anthophila</taxon>
        <taxon>Apidae</taxon>
        <taxon>Heterotrigona</taxon>
    </lineage>
</organism>
<feature type="binding site" evidence="7">
    <location>
        <position position="95"/>
    </location>
    <ligand>
        <name>3',5'-cyclic AMP</name>
        <dbReference type="ChEBI" id="CHEBI:58165"/>
        <label>1</label>
    </ligand>
</feature>
<evidence type="ECO:0000313" key="10">
    <source>
        <dbReference type="Proteomes" id="UP000752696"/>
    </source>
</evidence>
<dbReference type="Pfam" id="PF00027">
    <property type="entry name" value="cNMP_binding"/>
    <property type="match status" value="2"/>
</dbReference>
<gene>
    <name evidence="9" type="ORF">MHI_LOCUS834415</name>
</gene>
<dbReference type="GO" id="GO:0030552">
    <property type="term" value="F:cAMP binding"/>
    <property type="evidence" value="ECO:0007669"/>
    <property type="project" value="UniProtKB-KW"/>
</dbReference>
<sequence>EQMADVLDAMFEKSVQSGDFIIRQGDDGDNFYVIERKVRDGIDRLKDTPFNCYAYFRGKFEVYVKDPQSGVESMIHTYDNRGAFGELALLYNMPRAASIKAITPGTLWAMDRQTFRRILLKSAYKKRKMYEDLINKVPMLKYLEASFMELFIAEDIAPYERMNLADALVPKQYSDGEQIIKQGDTADGMYFVEDGVVRITIIGDHGREIEINRVPAGGYLGELALVTHKPRAASAYAVGDVKLAFLDVEAFERLLGPCMELMKRNIDDYEDQLVKIFGSKANISDIR</sequence>
<feature type="binding site" evidence="7">
    <location>
        <position position="86"/>
    </location>
    <ligand>
        <name>3',5'-cyclic AMP</name>
        <dbReference type="ChEBI" id="CHEBI:58165"/>
        <label>1</label>
    </ligand>
</feature>
<feature type="domain" description="Cyclic nucleotide-binding" evidence="8">
    <location>
        <begin position="1"/>
        <end position="136"/>
    </location>
</feature>
<dbReference type="OrthoDB" id="417078at2759"/>
<dbReference type="Gene3D" id="2.60.120.10">
    <property type="entry name" value="Jelly Rolls"/>
    <property type="match status" value="3"/>
</dbReference>
<keyword evidence="6 7" id="KW-0114">cAMP</keyword>
<dbReference type="InterPro" id="IPR014710">
    <property type="entry name" value="RmlC-like_jellyroll"/>
</dbReference>
<feature type="domain" description="Cyclic nucleotide-binding" evidence="8">
    <location>
        <begin position="152"/>
        <end position="272"/>
    </location>
</feature>
<dbReference type="PROSITE" id="PS00888">
    <property type="entry name" value="CNMP_BINDING_1"/>
    <property type="match status" value="1"/>
</dbReference>
<dbReference type="SUPFAM" id="SSF51206">
    <property type="entry name" value="cAMP-binding domain-like"/>
    <property type="match status" value="2"/>
</dbReference>
<evidence type="ECO:0000256" key="3">
    <source>
        <dbReference type="ARBA" id="ARBA00022566"/>
    </source>
</evidence>
<dbReference type="SMART" id="SM00100">
    <property type="entry name" value="cNMP"/>
    <property type="match status" value="2"/>
</dbReference>
<dbReference type="GO" id="GO:0005829">
    <property type="term" value="C:cytosol"/>
    <property type="evidence" value="ECO:0007669"/>
    <property type="project" value="TreeGrafter"/>
</dbReference>